<organism evidence="1 2">
    <name type="scientific">Aureobasidium namibiae CBS 147.97</name>
    <dbReference type="NCBI Taxonomy" id="1043004"/>
    <lineage>
        <taxon>Eukaryota</taxon>
        <taxon>Fungi</taxon>
        <taxon>Dikarya</taxon>
        <taxon>Ascomycota</taxon>
        <taxon>Pezizomycotina</taxon>
        <taxon>Dothideomycetes</taxon>
        <taxon>Dothideomycetidae</taxon>
        <taxon>Dothideales</taxon>
        <taxon>Saccotheciaceae</taxon>
        <taxon>Aureobasidium</taxon>
    </lineage>
</organism>
<dbReference type="HOGENOM" id="CLU_056570_0_0_1"/>
<dbReference type="EMBL" id="KL584725">
    <property type="protein sequence ID" value="KEQ68833.1"/>
    <property type="molecule type" value="Genomic_DNA"/>
</dbReference>
<dbReference type="SUPFAM" id="SSF52047">
    <property type="entry name" value="RNI-like"/>
    <property type="match status" value="1"/>
</dbReference>
<dbReference type="AlphaFoldDB" id="A0A074W7I6"/>
<protein>
    <submittedName>
        <fullName evidence="1">Uncharacterized protein</fullName>
    </submittedName>
</protein>
<dbReference type="OrthoDB" id="5279008at2759"/>
<proteinExistence type="predicted"/>
<dbReference type="Proteomes" id="UP000027730">
    <property type="component" value="Unassembled WGS sequence"/>
</dbReference>
<dbReference type="GeneID" id="25417620"/>
<evidence type="ECO:0000313" key="2">
    <source>
        <dbReference type="Proteomes" id="UP000027730"/>
    </source>
</evidence>
<evidence type="ECO:0000313" key="1">
    <source>
        <dbReference type="EMBL" id="KEQ68833.1"/>
    </source>
</evidence>
<gene>
    <name evidence="1" type="ORF">M436DRAFT_85990</name>
</gene>
<accession>A0A074W7I6</accession>
<keyword evidence="2" id="KW-1185">Reference proteome</keyword>
<reference evidence="1 2" key="1">
    <citation type="journal article" date="2014" name="BMC Genomics">
        <title>Genome sequencing of four Aureobasidium pullulans varieties: biotechnological potential, stress tolerance, and description of new species.</title>
        <authorList>
            <person name="Gostin Ar C."/>
            <person name="Ohm R.A."/>
            <person name="Kogej T."/>
            <person name="Sonjak S."/>
            <person name="Turk M."/>
            <person name="Zajc J."/>
            <person name="Zalar P."/>
            <person name="Grube M."/>
            <person name="Sun H."/>
            <person name="Han J."/>
            <person name="Sharma A."/>
            <person name="Chiniquy J."/>
            <person name="Ngan C.Y."/>
            <person name="Lipzen A."/>
            <person name="Barry K."/>
            <person name="Grigoriev I.V."/>
            <person name="Gunde-Cimerman N."/>
        </authorList>
    </citation>
    <scope>NUCLEOTIDE SEQUENCE [LARGE SCALE GENOMIC DNA]</scope>
    <source>
        <strain evidence="1 2">CBS 147.97</strain>
    </source>
</reference>
<sequence length="429" mass="48287">MSFAADSRVASTAPARWAELLEEADEQAFRSACEKESFHTVASQFFTCLRTTLMDSSLSRLIAISEDPELRKYVKTIRVQDDCSINDPYNTSDPLHSSEIWPRDTSGYVLTQQIGVNTLRDILAEGKLCPENIIIRDHRIASVNFAVCPETTKTVDYRIHLRNSPGREPVAAFAKEIVCDLALPITYIEMRAVDHLPPSKDSMLFLWAKQSNEHRALGSPELWDVCMKLLPSCENSTAIAGPFSLLRSAELNVASYWLEQILLHAVNLKRLQLQGSSPWDIPPHPSQTCSFRLTELKISRAAINAGTILSILVNSSDTLTKLCFEWVRLKEESTWAVLLPTIADRFPNLTVINIQYLRNGEVGTGNSRVVCFDEDEFDGEWRSSMILHEKRRLSLKRVIGVSYEGPHVAAVMRNLALHSKALSRLFEVD</sequence>
<name>A0A074W7I6_9PEZI</name>
<dbReference type="RefSeq" id="XP_013423073.1">
    <property type="nucleotide sequence ID" value="XM_013567619.1"/>
</dbReference>